<comment type="caution">
    <text evidence="1">The sequence shown here is derived from an EMBL/GenBank/DDBJ whole genome shotgun (WGS) entry which is preliminary data.</text>
</comment>
<name>A0ABS7L9M8_9FIRM</name>
<dbReference type="PANTHER" id="PTHR35866">
    <property type="entry name" value="PUTATIVE-RELATED"/>
    <property type="match status" value="1"/>
</dbReference>
<evidence type="ECO:0000313" key="2">
    <source>
        <dbReference type="Proteomes" id="UP000779049"/>
    </source>
</evidence>
<dbReference type="Proteomes" id="UP000779049">
    <property type="component" value="Unassembled WGS sequence"/>
</dbReference>
<dbReference type="InterPro" id="IPR005358">
    <property type="entry name" value="Puta_zinc/iron-chelating_dom"/>
</dbReference>
<dbReference type="PANTHER" id="PTHR35866:SF1">
    <property type="entry name" value="YKGJ FAMILY CYSTEINE CLUSTER PROTEIN"/>
    <property type="match status" value="1"/>
</dbReference>
<organism evidence="1 2">
    <name type="scientific">Sellimonas caecigallum</name>
    <dbReference type="NCBI Taxonomy" id="2592333"/>
    <lineage>
        <taxon>Bacteria</taxon>
        <taxon>Bacillati</taxon>
        <taxon>Bacillota</taxon>
        <taxon>Clostridia</taxon>
        <taxon>Lachnospirales</taxon>
        <taxon>Lachnospiraceae</taxon>
        <taxon>Sellimonas</taxon>
    </lineage>
</organism>
<accession>A0ABS7L9M8</accession>
<dbReference type="RefSeq" id="WP_087200472.1">
    <property type="nucleotide sequence ID" value="NZ_CP173660.1"/>
</dbReference>
<protein>
    <submittedName>
        <fullName evidence="1">YkgJ family cysteine cluster protein</fullName>
    </submittedName>
</protein>
<evidence type="ECO:0000313" key="1">
    <source>
        <dbReference type="EMBL" id="MBY0759452.1"/>
    </source>
</evidence>
<dbReference type="Pfam" id="PF03692">
    <property type="entry name" value="CxxCxxCC"/>
    <property type="match status" value="1"/>
</dbReference>
<sequence>MQRNIDMNEISDGNLYTSNDLVRADCGGCLGCSACCRGMGTSIVLDPYDTQNIQKATGQSMEELLSTCLELHVVDGLILPNMKMAEKTDACVFLNSDGRCSIHALRPGFCRMFPLGRIYEEHSFRYFLQTKECRKSARAKIRIRKWLGIPDLKRYEQFICDWHYLLKDLGRHIETVQDDAYQKQASLFLLKQFYMTPYAPEQFYEEFNTRLHGTRRLFHLS</sequence>
<dbReference type="EMBL" id="VIRV01000016">
    <property type="protein sequence ID" value="MBY0759452.1"/>
    <property type="molecule type" value="Genomic_DNA"/>
</dbReference>
<keyword evidence="2" id="KW-1185">Reference proteome</keyword>
<reference evidence="1 2" key="1">
    <citation type="journal article" date="2020" name="New Microbes New Infect">
        <title>Sellimonas caecigallum sp. nov., description and genome sequence of a new member of the Sellimonas genus isolated from the cecum of feral chicken.</title>
        <authorList>
            <person name="Wongkuna S."/>
            <person name="Ghimire S."/>
            <person name="Antony L."/>
            <person name="Chankhamhaengdecha S."/>
            <person name="Janvilisri T."/>
            <person name="Scaria J."/>
        </authorList>
    </citation>
    <scope>NUCLEOTIDE SEQUENCE [LARGE SCALE GENOMIC DNA]</scope>
    <source>
        <strain evidence="1 2">SW451</strain>
    </source>
</reference>
<gene>
    <name evidence="1" type="ORF">FLB61_10205</name>
</gene>
<proteinExistence type="predicted"/>